<keyword evidence="5" id="KW-1185">Reference proteome</keyword>
<evidence type="ECO:0000259" key="2">
    <source>
        <dbReference type="PROSITE" id="PS51294"/>
    </source>
</evidence>
<evidence type="ECO:0000259" key="1">
    <source>
        <dbReference type="PROSITE" id="PS50090"/>
    </source>
</evidence>
<evidence type="ECO:0000313" key="5">
    <source>
        <dbReference type="Proteomes" id="UP000018208"/>
    </source>
</evidence>
<dbReference type="SMART" id="SM00717">
    <property type="entry name" value="SANT"/>
    <property type="match status" value="1"/>
</dbReference>
<reference evidence="3 4" key="1">
    <citation type="journal article" date="2014" name="PLoS Genet.">
        <title>The Genome of Spironucleus salmonicida Highlights a Fish Pathogen Adapted to Fluctuating Environments.</title>
        <authorList>
            <person name="Xu F."/>
            <person name="Jerlstrom-Hultqvist J."/>
            <person name="Einarsson E."/>
            <person name="Astvaldsson A."/>
            <person name="Svard S.G."/>
            <person name="Andersson J.O."/>
        </authorList>
    </citation>
    <scope>NUCLEOTIDE SEQUENCE</scope>
    <source>
        <strain evidence="4">ATCC 50377</strain>
    </source>
</reference>
<dbReference type="InterPro" id="IPR009057">
    <property type="entry name" value="Homeodomain-like_sf"/>
</dbReference>
<keyword evidence="3" id="KW-0238">DNA-binding</keyword>
<dbReference type="InterPro" id="IPR001005">
    <property type="entry name" value="SANT/Myb"/>
</dbReference>
<gene>
    <name evidence="3" type="ORF">SS50377_18946</name>
    <name evidence="4" type="ORF">SS50377_28572</name>
</gene>
<feature type="domain" description="Myb-like" evidence="1">
    <location>
        <begin position="1"/>
        <end position="50"/>
    </location>
</feature>
<dbReference type="PROSITE" id="PS50090">
    <property type="entry name" value="MYB_LIKE"/>
    <property type="match status" value="1"/>
</dbReference>
<dbReference type="Proteomes" id="UP000018208">
    <property type="component" value="Unassembled WGS sequence"/>
</dbReference>
<evidence type="ECO:0000313" key="4">
    <source>
        <dbReference type="EMBL" id="KAH0569616.1"/>
    </source>
</evidence>
<proteinExistence type="predicted"/>
<dbReference type="EMBL" id="AUWU02000009">
    <property type="protein sequence ID" value="KAH0569616.1"/>
    <property type="molecule type" value="Genomic_DNA"/>
</dbReference>
<dbReference type="VEuPathDB" id="GiardiaDB:SS50377_28572"/>
<dbReference type="CDD" id="cd00167">
    <property type="entry name" value="SANT"/>
    <property type="match status" value="1"/>
</dbReference>
<dbReference type="SUPFAM" id="SSF46689">
    <property type="entry name" value="Homeodomain-like"/>
    <property type="match status" value="1"/>
</dbReference>
<dbReference type="GO" id="GO:0003677">
    <property type="term" value="F:DNA binding"/>
    <property type="evidence" value="ECO:0007669"/>
    <property type="project" value="UniProtKB-KW"/>
</dbReference>
<sequence length="86" mass="10517">MKRKHNWTSEEFDQLKKAFAAYEGDWQKIHKKVLKHIPEEALRNKWYKHDMHKKFDPKAEQEKEELKKKEMMKDVNDLFGCIDKGQ</sequence>
<dbReference type="EMBL" id="KI546169">
    <property type="protein sequence ID" value="EST41602.1"/>
    <property type="molecule type" value="Genomic_DNA"/>
</dbReference>
<organism evidence="3">
    <name type="scientific">Spironucleus salmonicida</name>
    <dbReference type="NCBI Taxonomy" id="348837"/>
    <lineage>
        <taxon>Eukaryota</taxon>
        <taxon>Metamonada</taxon>
        <taxon>Diplomonadida</taxon>
        <taxon>Hexamitidae</taxon>
        <taxon>Hexamitinae</taxon>
        <taxon>Spironucleus</taxon>
    </lineage>
</organism>
<evidence type="ECO:0000313" key="3">
    <source>
        <dbReference type="EMBL" id="EST41602.1"/>
    </source>
</evidence>
<dbReference type="Gene3D" id="1.10.10.60">
    <property type="entry name" value="Homeodomain-like"/>
    <property type="match status" value="1"/>
</dbReference>
<dbReference type="PROSITE" id="PS51294">
    <property type="entry name" value="HTH_MYB"/>
    <property type="match status" value="1"/>
</dbReference>
<dbReference type="Pfam" id="PF00249">
    <property type="entry name" value="Myb_DNA-binding"/>
    <property type="match status" value="1"/>
</dbReference>
<name>V6LB10_9EUKA</name>
<accession>V6LB10</accession>
<dbReference type="InterPro" id="IPR017930">
    <property type="entry name" value="Myb_dom"/>
</dbReference>
<dbReference type="AlphaFoldDB" id="V6LB10"/>
<reference evidence="4" key="2">
    <citation type="submission" date="2020-12" db="EMBL/GenBank/DDBJ databases">
        <title>New Spironucleus salmonicida genome in near-complete chromosomes.</title>
        <authorList>
            <person name="Xu F."/>
            <person name="Kurt Z."/>
            <person name="Jimenez-Gonzalez A."/>
            <person name="Astvaldsson A."/>
            <person name="Andersson J.O."/>
            <person name="Svard S.G."/>
        </authorList>
    </citation>
    <scope>NUCLEOTIDE SEQUENCE</scope>
    <source>
        <strain evidence="4">ATCC 50377</strain>
    </source>
</reference>
<protein>
    <submittedName>
        <fullName evidence="3">Myb-like DNA-binding domain-containing protein</fullName>
    </submittedName>
</protein>
<feature type="domain" description="HTH myb-type" evidence="2">
    <location>
        <begin position="1"/>
        <end position="54"/>
    </location>
</feature>